<dbReference type="SUPFAM" id="SSF75420">
    <property type="entry name" value="YhbC-like, N-terminal domain"/>
    <property type="match status" value="1"/>
</dbReference>
<keyword evidence="7" id="KW-1185">Reference proteome</keyword>
<accession>C9KKC0</accession>
<dbReference type="InterPro" id="IPR028998">
    <property type="entry name" value="RimP_C"/>
</dbReference>
<dbReference type="HOGENOM" id="CLU_070525_2_0_9"/>
<dbReference type="EMBL" id="ABWK02000009">
    <property type="protein sequence ID" value="EEX69570.1"/>
    <property type="molecule type" value="Genomic_DNA"/>
</dbReference>
<organism evidence="6 7">
    <name type="scientific">Mitsuokella multacida DSM 20544</name>
    <dbReference type="NCBI Taxonomy" id="500635"/>
    <lineage>
        <taxon>Bacteria</taxon>
        <taxon>Bacillati</taxon>
        <taxon>Bacillota</taxon>
        <taxon>Negativicutes</taxon>
        <taxon>Selenomonadales</taxon>
        <taxon>Selenomonadaceae</taxon>
        <taxon>Mitsuokella</taxon>
    </lineage>
</organism>
<evidence type="ECO:0000256" key="3">
    <source>
        <dbReference type="HAMAP-Rule" id="MF_01077"/>
    </source>
</evidence>
<dbReference type="FunFam" id="3.30.300.70:FF:000001">
    <property type="entry name" value="Ribosome maturation factor RimP"/>
    <property type="match status" value="1"/>
</dbReference>
<dbReference type="InterPro" id="IPR036847">
    <property type="entry name" value="RimP_C_sf"/>
</dbReference>
<dbReference type="GO" id="GO:0005829">
    <property type="term" value="C:cytosol"/>
    <property type="evidence" value="ECO:0007669"/>
    <property type="project" value="TreeGrafter"/>
</dbReference>
<dbReference type="InterPro" id="IPR003728">
    <property type="entry name" value="Ribosome_maturation_RimP"/>
</dbReference>
<evidence type="ECO:0000259" key="4">
    <source>
        <dbReference type="Pfam" id="PF02576"/>
    </source>
</evidence>
<sequence>MTFLTFFQIPFYKQRLLWYHEIVNLRLFSEEWVQAHSLILCEKDTDERITVIQKQKAGGGCMAKQQVEDAVEAIVQELLKDQDVIELVDAEYVKEHDWYLRVYIDKEGGIDIEDCQALSEKLEEALDKGDVVPDSYILEVSSPGIDRVLRKPRDFTREQGKKVDVTLYAPREGKKLVVGELTGFDGDAIELDGETKIPLADIAQVRLHIDF</sequence>
<dbReference type="GO" id="GO:0006412">
    <property type="term" value="P:translation"/>
    <property type="evidence" value="ECO:0007669"/>
    <property type="project" value="TreeGrafter"/>
</dbReference>
<comment type="caution">
    <text evidence="6">The sequence shown here is derived from an EMBL/GenBank/DDBJ whole genome shotgun (WGS) entry which is preliminary data.</text>
</comment>
<protein>
    <recommendedName>
        <fullName evidence="3">Ribosome maturation factor RimP</fullName>
    </recommendedName>
</protein>
<comment type="similarity">
    <text evidence="3">Belongs to the RimP family.</text>
</comment>
<evidence type="ECO:0000313" key="7">
    <source>
        <dbReference type="Proteomes" id="UP000003671"/>
    </source>
</evidence>
<dbReference type="eggNOG" id="COG0779">
    <property type="taxonomic scope" value="Bacteria"/>
</dbReference>
<dbReference type="SUPFAM" id="SSF74942">
    <property type="entry name" value="YhbC-like, C-terminal domain"/>
    <property type="match status" value="1"/>
</dbReference>
<dbReference type="Pfam" id="PF17384">
    <property type="entry name" value="DUF150_C"/>
    <property type="match status" value="1"/>
</dbReference>
<dbReference type="Gene3D" id="2.30.30.180">
    <property type="entry name" value="Ribosome maturation factor RimP, C-terminal domain"/>
    <property type="match status" value="1"/>
</dbReference>
<keyword evidence="2 3" id="KW-0690">Ribosome biogenesis</keyword>
<feature type="domain" description="Ribosome maturation factor RimP N-terminal" evidence="4">
    <location>
        <begin position="76"/>
        <end position="146"/>
    </location>
</feature>
<evidence type="ECO:0000259" key="5">
    <source>
        <dbReference type="Pfam" id="PF17384"/>
    </source>
</evidence>
<keyword evidence="1 3" id="KW-0963">Cytoplasm</keyword>
<dbReference type="STRING" id="500635.MITSMUL_03619"/>
<evidence type="ECO:0000313" key="6">
    <source>
        <dbReference type="EMBL" id="EEX69570.1"/>
    </source>
</evidence>
<dbReference type="PATRIC" id="fig|500635.8.peg.1010"/>
<feature type="domain" description="Ribosome maturation factor RimP C-terminal" evidence="5">
    <location>
        <begin position="149"/>
        <end position="211"/>
    </location>
</feature>
<evidence type="ECO:0000256" key="2">
    <source>
        <dbReference type="ARBA" id="ARBA00022517"/>
    </source>
</evidence>
<dbReference type="Pfam" id="PF02576">
    <property type="entry name" value="RimP_N"/>
    <property type="match status" value="1"/>
</dbReference>
<comment type="function">
    <text evidence="3">Required for maturation of 30S ribosomal subunits.</text>
</comment>
<dbReference type="GO" id="GO:0000028">
    <property type="term" value="P:ribosomal small subunit assembly"/>
    <property type="evidence" value="ECO:0007669"/>
    <property type="project" value="TreeGrafter"/>
</dbReference>
<comment type="subcellular location">
    <subcellularLocation>
        <location evidence="3">Cytoplasm</location>
    </subcellularLocation>
</comment>
<dbReference type="HAMAP" id="MF_01077">
    <property type="entry name" value="RimP"/>
    <property type="match status" value="1"/>
</dbReference>
<dbReference type="PANTHER" id="PTHR33867:SF1">
    <property type="entry name" value="RIBOSOME MATURATION FACTOR RIMP"/>
    <property type="match status" value="1"/>
</dbReference>
<dbReference type="CDD" id="cd01734">
    <property type="entry name" value="YlxS_C"/>
    <property type="match status" value="1"/>
</dbReference>
<name>C9KKC0_9FIRM</name>
<proteinExistence type="inferred from homology"/>
<dbReference type="Proteomes" id="UP000003671">
    <property type="component" value="Unassembled WGS sequence"/>
</dbReference>
<dbReference type="PANTHER" id="PTHR33867">
    <property type="entry name" value="RIBOSOME MATURATION FACTOR RIMP"/>
    <property type="match status" value="1"/>
</dbReference>
<dbReference type="InterPro" id="IPR035956">
    <property type="entry name" value="RimP_N_sf"/>
</dbReference>
<reference evidence="6" key="1">
    <citation type="submission" date="2009-09" db="EMBL/GenBank/DDBJ databases">
        <authorList>
            <person name="Weinstock G."/>
            <person name="Sodergren E."/>
            <person name="Clifton S."/>
            <person name="Fulton L."/>
            <person name="Fulton B."/>
            <person name="Courtney L."/>
            <person name="Fronick C."/>
            <person name="Harrison M."/>
            <person name="Strong C."/>
            <person name="Farmer C."/>
            <person name="Delahaunty K."/>
            <person name="Markovic C."/>
            <person name="Hall O."/>
            <person name="Minx P."/>
            <person name="Tomlinson C."/>
            <person name="Mitreva M."/>
            <person name="Nelson J."/>
            <person name="Hou S."/>
            <person name="Wollam A."/>
            <person name="Pepin K.H."/>
            <person name="Johnson M."/>
            <person name="Bhonagiri V."/>
            <person name="Nash W.E."/>
            <person name="Warren W."/>
            <person name="Chinwalla A."/>
            <person name="Mardis E.R."/>
            <person name="Wilson R.K."/>
        </authorList>
    </citation>
    <scope>NUCLEOTIDE SEQUENCE [LARGE SCALE GENOMIC DNA]</scope>
    <source>
        <strain evidence="6">DSM 20544</strain>
    </source>
</reference>
<gene>
    <name evidence="3" type="primary">rimP</name>
    <name evidence="6" type="ORF">MITSMUL_03619</name>
</gene>
<dbReference type="Gene3D" id="3.30.300.70">
    <property type="entry name" value="RimP-like superfamily, N-terminal"/>
    <property type="match status" value="1"/>
</dbReference>
<dbReference type="AlphaFoldDB" id="C9KKC0"/>
<dbReference type="InterPro" id="IPR028989">
    <property type="entry name" value="RimP_N"/>
</dbReference>
<evidence type="ECO:0000256" key="1">
    <source>
        <dbReference type="ARBA" id="ARBA00022490"/>
    </source>
</evidence>